<comment type="caution">
    <text evidence="2">The sequence shown here is derived from an EMBL/GenBank/DDBJ whole genome shotgun (WGS) entry which is preliminary data.</text>
</comment>
<keyword evidence="2" id="KW-0614">Plasmid</keyword>
<evidence type="ECO:0000313" key="2">
    <source>
        <dbReference type="EMBL" id="KFI17777.1"/>
    </source>
</evidence>
<proteinExistence type="predicted"/>
<geneLocation type="plasmid" evidence="2">
    <name>pA</name>
</geneLocation>
<sequence length="322" mass="35849">MAQKLEAEQQETTTEMVAETVQETRPPVPIQPVAATSPLDLPAEIFRSGLDRRKTNREALMEWIRAALVEGVDYGRIHSVGKNKCQYAAQGKAGECPNSKHWSKPSLLKPGAEKICGMLGVTVRFPTLPDYEQAAISGAGIKQVILRCEIKNTSGLVMADGVGARNASKDGDDLNKTLKMAEKSAMIDAVLRMAGLSEVFTQDLEDGAQSRIGADSHKNSEKNRSQDQSTQSENEKDKLQRQQITPAQHRRLEARITELGLERDRVKDWLKRASKGRIEHFADMTQEIYSILDEKLNEWAKQVAEEEAHTERKAIRIESTTA</sequence>
<accession>A0A0E2ZHM2</accession>
<name>A0A0E2ZHM2_9GAMM</name>
<dbReference type="OrthoDB" id="5769531at2"/>
<evidence type="ECO:0000256" key="1">
    <source>
        <dbReference type="SAM" id="MobiDB-lite"/>
    </source>
</evidence>
<feature type="compositionally biased region" description="Basic and acidic residues" evidence="1">
    <location>
        <begin position="214"/>
        <end position="225"/>
    </location>
</feature>
<dbReference type="EMBL" id="JPGN01000541">
    <property type="protein sequence ID" value="KFI17777.1"/>
    <property type="molecule type" value="Genomic_DNA"/>
</dbReference>
<reference evidence="2 3" key="1">
    <citation type="submission" date="2014-07" db="EMBL/GenBank/DDBJ databases">
        <title>Comparative analysis of Nitrosococcus oceani genome inventories of strains from Pacific and Atlantic gyres.</title>
        <authorList>
            <person name="Lim C.K."/>
            <person name="Wang L."/>
            <person name="Sayavedra-Soto L.A."/>
            <person name="Klotz M.G."/>
        </authorList>
    </citation>
    <scope>NUCLEOTIDE SEQUENCE [LARGE SCALE GENOMIC DNA]</scope>
    <source>
        <strain evidence="2 3">C-27</strain>
        <plasmid evidence="2">pA</plasmid>
    </source>
</reference>
<protein>
    <submittedName>
        <fullName evidence="2">Uncharacterized protein</fullName>
    </submittedName>
</protein>
<gene>
    <name evidence="2" type="ORF">IB75_18635</name>
</gene>
<dbReference type="HOGENOM" id="CLU_079644_0_0_6"/>
<dbReference type="Proteomes" id="UP000028839">
    <property type="component" value="Unassembled WGS sequence"/>
</dbReference>
<feature type="region of interest" description="Disordered" evidence="1">
    <location>
        <begin position="211"/>
        <end position="249"/>
    </location>
</feature>
<organism evidence="2 3">
    <name type="scientific">Nitrosococcus oceani C-27</name>
    <dbReference type="NCBI Taxonomy" id="314279"/>
    <lineage>
        <taxon>Bacteria</taxon>
        <taxon>Pseudomonadati</taxon>
        <taxon>Pseudomonadota</taxon>
        <taxon>Gammaproteobacteria</taxon>
        <taxon>Chromatiales</taxon>
        <taxon>Chromatiaceae</taxon>
        <taxon>Nitrosococcus</taxon>
    </lineage>
</organism>
<dbReference type="AlphaFoldDB" id="A0A0E2ZHM2"/>
<evidence type="ECO:0000313" key="3">
    <source>
        <dbReference type="Proteomes" id="UP000028839"/>
    </source>
</evidence>